<evidence type="ECO:0000256" key="4">
    <source>
        <dbReference type="ARBA" id="ARBA00047683"/>
    </source>
</evidence>
<dbReference type="InterPro" id="IPR019999">
    <property type="entry name" value="Anth_synth_I-like"/>
</dbReference>
<dbReference type="InterPro" id="IPR015890">
    <property type="entry name" value="Chorismate_C"/>
</dbReference>
<dbReference type="InterPro" id="IPR017926">
    <property type="entry name" value="GATASE"/>
</dbReference>
<feature type="domain" description="Chorismate-utilising enzyme C-terminal" evidence="7">
    <location>
        <begin position="117"/>
        <end position="375"/>
    </location>
</feature>
<dbReference type="PANTHER" id="PTHR11236">
    <property type="entry name" value="AMINOBENZOATE/ANTHRANILATE SYNTHASE"/>
    <property type="match status" value="1"/>
</dbReference>
<dbReference type="CDD" id="cd01743">
    <property type="entry name" value="GATase1_Anthranilate_Synthase"/>
    <property type="match status" value="1"/>
</dbReference>
<dbReference type="Pfam" id="PF00117">
    <property type="entry name" value="GATase"/>
    <property type="match status" value="1"/>
</dbReference>
<evidence type="ECO:0000256" key="3">
    <source>
        <dbReference type="ARBA" id="ARBA00023239"/>
    </source>
</evidence>
<name>A0ABU5R4R2_9PSEU</name>
<evidence type="ECO:0000256" key="2">
    <source>
        <dbReference type="ARBA" id="ARBA00022962"/>
    </source>
</evidence>
<dbReference type="EC" id="4.1.3.27" evidence="1"/>
<feature type="region of interest" description="Disordered" evidence="5">
    <location>
        <begin position="384"/>
        <end position="405"/>
    </location>
</feature>
<keyword evidence="3" id="KW-0456">Lyase</keyword>
<dbReference type="InterPro" id="IPR005801">
    <property type="entry name" value="ADC_synthase"/>
</dbReference>
<evidence type="ECO:0000256" key="1">
    <source>
        <dbReference type="ARBA" id="ARBA00012266"/>
    </source>
</evidence>
<keyword evidence="9" id="KW-1185">Reference proteome</keyword>
<keyword evidence="2" id="KW-0315">Glutamine amidotransferase</keyword>
<feature type="domain" description="Glutamine amidotransferase" evidence="6">
    <location>
        <begin position="433"/>
        <end position="610"/>
    </location>
</feature>
<dbReference type="Gene3D" id="3.40.50.880">
    <property type="match status" value="1"/>
</dbReference>
<dbReference type="PRINTS" id="PR00097">
    <property type="entry name" value="ANTSNTHASEII"/>
</dbReference>
<dbReference type="PANTHER" id="PTHR11236:SF49">
    <property type="entry name" value="ANTHRANILATE SYNTHASE COMPONENT 1"/>
    <property type="match status" value="1"/>
</dbReference>
<proteinExistence type="predicted"/>
<evidence type="ECO:0000259" key="6">
    <source>
        <dbReference type="Pfam" id="PF00117"/>
    </source>
</evidence>
<evidence type="ECO:0000256" key="5">
    <source>
        <dbReference type="SAM" id="MobiDB-lite"/>
    </source>
</evidence>
<sequence>MSPLPLRAGSPYAILHRPGSGRGDQVEIVSGPVRTAERLADLTLDDGSWEGRGRHTKLVLLPYRQLAERGYDCPDDQVPLQVMDIESQATLTVAETLAALPDAVPPLEDRAFDLGDDEYARTVERILDDEIGAGEGANFVLSRSLRGRFPGFDDDVARAVFKRLLGAEAGAYWTFLVFTGERYLLGSTPEQHVRLFDRTVTMNPISGTYRYPDGGADAEGLLEFLHDEKEADELCMVVDEELKMMAELCDRGIRVSGPRLRRMSRLAHTEYSLEGETGKPLTEVLRHTLLAPTVTGSPLVNACRVIRRYEPKGRGYYSGVIGLVGSDDDGRRSLDSAILIRTADISPSGDVRLAAGSTIVRESAPLSEAAETTAKVSAVLKSLSGEARRSAAPPPSTSSDEVRSALKARNDGKSRFWLDGARPGTGSRVRITVVDAEDAFTSMLAYQLKSVNCDVTTVPWDAGELPENDLVLLGPGPGDPNDVEGAKVGRLRTLAADLLREGRPLVGVCLGHQVLCAELGLPVQRLARPNQGRQAHVTIDGTRRAVGFYNSFAARTADDRVAVPGRADAEVVRGLDDQVIGLRGPRLATIQFHAESFLTEDGPAILRDVVDHATTGGGTS</sequence>
<evidence type="ECO:0000313" key="9">
    <source>
        <dbReference type="Proteomes" id="UP001304298"/>
    </source>
</evidence>
<comment type="catalytic activity">
    <reaction evidence="4">
        <text>chorismate + L-glutamine = anthranilate + pyruvate + L-glutamate + H(+)</text>
        <dbReference type="Rhea" id="RHEA:21732"/>
        <dbReference type="ChEBI" id="CHEBI:15361"/>
        <dbReference type="ChEBI" id="CHEBI:15378"/>
        <dbReference type="ChEBI" id="CHEBI:16567"/>
        <dbReference type="ChEBI" id="CHEBI:29748"/>
        <dbReference type="ChEBI" id="CHEBI:29985"/>
        <dbReference type="ChEBI" id="CHEBI:58359"/>
        <dbReference type="EC" id="4.1.3.27"/>
    </reaction>
</comment>
<dbReference type="InterPro" id="IPR006221">
    <property type="entry name" value="TrpG/PapA_dom"/>
</dbReference>
<dbReference type="PROSITE" id="PS51273">
    <property type="entry name" value="GATASE_TYPE_1"/>
    <property type="match status" value="1"/>
</dbReference>
<comment type="caution">
    <text evidence="8">The sequence shown here is derived from an EMBL/GenBank/DDBJ whole genome shotgun (WGS) entry which is preliminary data.</text>
</comment>
<dbReference type="EMBL" id="JAYFSI010000003">
    <property type="protein sequence ID" value="MEA5361196.1"/>
    <property type="molecule type" value="Genomic_DNA"/>
</dbReference>
<reference evidence="8 9" key="1">
    <citation type="submission" date="2023-12" db="EMBL/GenBank/DDBJ databases">
        <title>Amycolatopsis sp. V23-08.</title>
        <authorList>
            <person name="Somphong A."/>
        </authorList>
    </citation>
    <scope>NUCLEOTIDE SEQUENCE [LARGE SCALE GENOMIC DNA]</scope>
    <source>
        <strain evidence="8 9">V23-08</strain>
    </source>
</reference>
<dbReference type="SUPFAM" id="SSF52317">
    <property type="entry name" value="Class I glutamine amidotransferase-like"/>
    <property type="match status" value="1"/>
</dbReference>
<dbReference type="SUPFAM" id="SSF56322">
    <property type="entry name" value="ADC synthase"/>
    <property type="match status" value="1"/>
</dbReference>
<dbReference type="PRINTS" id="PR00096">
    <property type="entry name" value="GATASE"/>
</dbReference>
<accession>A0ABU5R4R2</accession>
<evidence type="ECO:0000313" key="8">
    <source>
        <dbReference type="EMBL" id="MEA5361196.1"/>
    </source>
</evidence>
<dbReference type="PRINTS" id="PR00099">
    <property type="entry name" value="CPSGATASE"/>
</dbReference>
<protein>
    <recommendedName>
        <fullName evidence="1">anthranilate synthase</fullName>
        <ecNumber evidence="1">4.1.3.27</ecNumber>
    </recommendedName>
</protein>
<dbReference type="InterPro" id="IPR029062">
    <property type="entry name" value="Class_I_gatase-like"/>
</dbReference>
<dbReference type="Gene3D" id="3.60.120.10">
    <property type="entry name" value="Anthranilate synthase"/>
    <property type="match status" value="1"/>
</dbReference>
<evidence type="ECO:0000259" key="7">
    <source>
        <dbReference type="Pfam" id="PF00425"/>
    </source>
</evidence>
<dbReference type="Pfam" id="PF00425">
    <property type="entry name" value="Chorismate_bind"/>
    <property type="match status" value="1"/>
</dbReference>
<gene>
    <name evidence="8" type="ORF">VA596_16745</name>
</gene>
<dbReference type="Proteomes" id="UP001304298">
    <property type="component" value="Unassembled WGS sequence"/>
</dbReference>
<dbReference type="RefSeq" id="WP_323328090.1">
    <property type="nucleotide sequence ID" value="NZ_JAYFSI010000003.1"/>
</dbReference>
<organism evidence="8 9">
    <name type="scientific">Amycolatopsis heterodermiae</name>
    <dbReference type="NCBI Taxonomy" id="3110235"/>
    <lineage>
        <taxon>Bacteria</taxon>
        <taxon>Bacillati</taxon>
        <taxon>Actinomycetota</taxon>
        <taxon>Actinomycetes</taxon>
        <taxon>Pseudonocardiales</taxon>
        <taxon>Pseudonocardiaceae</taxon>
        <taxon>Amycolatopsis</taxon>
    </lineage>
</organism>